<feature type="domain" description="Transposase IS200-like" evidence="2">
    <location>
        <begin position="25"/>
        <end position="229"/>
    </location>
</feature>
<dbReference type="PANTHER" id="PTHR36966:SF1">
    <property type="entry name" value="REP-ASSOCIATED TYROSINE TRANSPOSASE"/>
    <property type="match status" value="1"/>
</dbReference>
<dbReference type="InterPro" id="IPR002686">
    <property type="entry name" value="Transposase_17"/>
</dbReference>
<evidence type="ECO:0000313" key="4">
    <source>
        <dbReference type="Proteomes" id="UP000470771"/>
    </source>
</evidence>
<reference evidence="3 4" key="1">
    <citation type="submission" date="2019-12" db="EMBL/GenBank/DDBJ databases">
        <authorList>
            <person name="Zhao J."/>
        </authorList>
    </citation>
    <scope>NUCLEOTIDE SEQUENCE [LARGE SCALE GENOMIC DNA]</scope>
    <source>
        <strain evidence="3 4">S-15</strain>
    </source>
</reference>
<dbReference type="GO" id="GO:0006313">
    <property type="term" value="P:DNA transposition"/>
    <property type="evidence" value="ECO:0007669"/>
    <property type="project" value="InterPro"/>
</dbReference>
<dbReference type="RefSeq" id="WP_160634078.1">
    <property type="nucleotide sequence ID" value="NZ_WWNE01000012.1"/>
</dbReference>
<keyword evidence="4" id="KW-1185">Reference proteome</keyword>
<dbReference type="SMART" id="SM01321">
    <property type="entry name" value="Y1_Tnp"/>
    <property type="match status" value="1"/>
</dbReference>
<evidence type="ECO:0000256" key="1">
    <source>
        <dbReference type="SAM" id="MobiDB-lite"/>
    </source>
</evidence>
<sequence length="241" mass="27816">MHKKSAYNPDKHNRRSIRLKGYDYSSAGLYFITICCQNRISRFGHIENGTMILNEFGRVANDEWLNTPYIRKNIQLGEFIIMPNHMHGIIRILHAAEFNLPNSTGELHSPQSIELNPPQSIELNSPQSIELHSPKSIEMDSPQSKELNQSDHEGVCKTPPQSPQPRQSRHTPQSPSQTIGAIIRGYKSSVTKQLKSLGLNDKLWQRNYHEHIIRNDKAHENISNYIINNPQKWDNDKFYNK</sequence>
<dbReference type="InterPro" id="IPR052715">
    <property type="entry name" value="RAYT_transposase"/>
</dbReference>
<feature type="region of interest" description="Disordered" evidence="1">
    <location>
        <begin position="135"/>
        <end position="178"/>
    </location>
</feature>
<dbReference type="InterPro" id="IPR036515">
    <property type="entry name" value="Transposase_17_sf"/>
</dbReference>
<dbReference type="GO" id="GO:0043565">
    <property type="term" value="F:sequence-specific DNA binding"/>
    <property type="evidence" value="ECO:0007669"/>
    <property type="project" value="TreeGrafter"/>
</dbReference>
<dbReference type="Gene3D" id="3.30.70.1290">
    <property type="entry name" value="Transposase IS200-like"/>
    <property type="match status" value="1"/>
</dbReference>
<comment type="caution">
    <text evidence="3">The sequence shown here is derived from an EMBL/GenBank/DDBJ whole genome shotgun (WGS) entry which is preliminary data.</text>
</comment>
<accession>A0A6N9NP11</accession>
<dbReference type="Proteomes" id="UP000470771">
    <property type="component" value="Unassembled WGS sequence"/>
</dbReference>
<feature type="compositionally biased region" description="Low complexity" evidence="1">
    <location>
        <begin position="164"/>
        <end position="178"/>
    </location>
</feature>
<evidence type="ECO:0000259" key="2">
    <source>
        <dbReference type="SMART" id="SM01321"/>
    </source>
</evidence>
<dbReference type="SUPFAM" id="SSF143422">
    <property type="entry name" value="Transposase IS200-like"/>
    <property type="match status" value="1"/>
</dbReference>
<organism evidence="3 4">
    <name type="scientific">Acidiluteibacter ferrifornacis</name>
    <dbReference type="NCBI Taxonomy" id="2692424"/>
    <lineage>
        <taxon>Bacteria</taxon>
        <taxon>Pseudomonadati</taxon>
        <taxon>Bacteroidota</taxon>
        <taxon>Flavobacteriia</taxon>
        <taxon>Flavobacteriales</taxon>
        <taxon>Cryomorphaceae</taxon>
        <taxon>Acidiluteibacter</taxon>
    </lineage>
</organism>
<gene>
    <name evidence="3" type="ORF">GQN54_13460</name>
</gene>
<protein>
    <recommendedName>
        <fullName evidence="2">Transposase IS200-like domain-containing protein</fullName>
    </recommendedName>
</protein>
<dbReference type="GO" id="GO:0004803">
    <property type="term" value="F:transposase activity"/>
    <property type="evidence" value="ECO:0007669"/>
    <property type="project" value="InterPro"/>
</dbReference>
<evidence type="ECO:0000313" key="3">
    <source>
        <dbReference type="EMBL" id="NBG67131.1"/>
    </source>
</evidence>
<proteinExistence type="predicted"/>
<dbReference type="AlphaFoldDB" id="A0A6N9NP11"/>
<name>A0A6N9NP11_9FLAO</name>
<dbReference type="PANTHER" id="PTHR36966">
    <property type="entry name" value="REP-ASSOCIATED TYROSINE TRANSPOSASE"/>
    <property type="match status" value="1"/>
</dbReference>
<dbReference type="EMBL" id="WWNE01000012">
    <property type="protein sequence ID" value="NBG67131.1"/>
    <property type="molecule type" value="Genomic_DNA"/>
</dbReference>